<evidence type="ECO:0000256" key="4">
    <source>
        <dbReference type="ARBA" id="ARBA00022827"/>
    </source>
</evidence>
<keyword evidence="7" id="KW-0503">Monooxygenase</keyword>
<dbReference type="PANTHER" id="PTHR43098">
    <property type="entry name" value="L-ORNITHINE N(5)-MONOOXYGENASE-RELATED"/>
    <property type="match status" value="1"/>
</dbReference>
<evidence type="ECO:0000256" key="7">
    <source>
        <dbReference type="ARBA" id="ARBA00023033"/>
    </source>
</evidence>
<sequence>MGSTEQHGDVDVIHADVLVIGAGFTGVTAIHRLRKEGYSVKCFEQGAGFGGVWYWNRYPGARVDSEWPFYQLDIPELVDTWTFSERYPGDEEIRRYFEHADKVLDLSSDTYFNAEVIEAKRDEGTNLWTIKTKQGHVASGKYLLLGTGLLHRTYMPHFPGLEKYKGALCHSAEWLKDFNAKGKKIGLIGAGATAVQITEQLGKVADELVVFVRRPSYCLPMRQRKLHEMEQIQLKPYLPLLLKASRDSPSGFPATGLSGERLAVPDEEAEAQLERAWILGGFHFNLGSYRDTFIKPEANELHYQFWRKKILERLTDPEKQKIMAPEKQPYYIGTKRTPLEQDYYDVLNQPNVKVHDLIAAPLKEFTEKGIITVDGKEYEFDAVILATGFDALSGSLTKLGLKSKDGVDLKDIWANGISTYMGLAISGFPNAFMAYSPQAPNTHANATTILQCQVEIIVDMIKKAEAEGFTSIEATPEGEAEWKAVIDETSKQTLFPLTDSWWNGSNIPGKKTEFTTFLPGCAIYERSCRDTLKDWKGWNVARAK</sequence>
<evidence type="ECO:0000259" key="8">
    <source>
        <dbReference type="Pfam" id="PF07992"/>
    </source>
</evidence>
<dbReference type="Proteomes" id="UP000799539">
    <property type="component" value="Unassembled WGS sequence"/>
</dbReference>
<organism evidence="9 10">
    <name type="scientific">Cercospora zeae-maydis SCOH1-5</name>
    <dbReference type="NCBI Taxonomy" id="717836"/>
    <lineage>
        <taxon>Eukaryota</taxon>
        <taxon>Fungi</taxon>
        <taxon>Dikarya</taxon>
        <taxon>Ascomycota</taxon>
        <taxon>Pezizomycotina</taxon>
        <taxon>Dothideomycetes</taxon>
        <taxon>Dothideomycetidae</taxon>
        <taxon>Mycosphaerellales</taxon>
        <taxon>Mycosphaerellaceae</taxon>
        <taxon>Cercospora</taxon>
    </lineage>
</organism>
<keyword evidence="4" id="KW-0274">FAD</keyword>
<name>A0A6A6FL60_9PEZI</name>
<keyword evidence="3" id="KW-0285">Flavoprotein</keyword>
<evidence type="ECO:0000256" key="1">
    <source>
        <dbReference type="ARBA" id="ARBA00001974"/>
    </source>
</evidence>
<keyword evidence="10" id="KW-1185">Reference proteome</keyword>
<evidence type="ECO:0000256" key="6">
    <source>
        <dbReference type="ARBA" id="ARBA00023002"/>
    </source>
</evidence>
<evidence type="ECO:0000256" key="5">
    <source>
        <dbReference type="ARBA" id="ARBA00022857"/>
    </source>
</evidence>
<accession>A0A6A6FL60</accession>
<dbReference type="InterPro" id="IPR036188">
    <property type="entry name" value="FAD/NAD-bd_sf"/>
</dbReference>
<keyword evidence="5" id="KW-0521">NADP</keyword>
<dbReference type="SUPFAM" id="SSF51905">
    <property type="entry name" value="FAD/NAD(P)-binding domain"/>
    <property type="match status" value="1"/>
</dbReference>
<evidence type="ECO:0000256" key="2">
    <source>
        <dbReference type="ARBA" id="ARBA00010139"/>
    </source>
</evidence>
<dbReference type="Gene3D" id="3.50.50.60">
    <property type="entry name" value="FAD/NAD(P)-binding domain"/>
    <property type="match status" value="2"/>
</dbReference>
<dbReference type="OrthoDB" id="66881at2759"/>
<dbReference type="GO" id="GO:0004497">
    <property type="term" value="F:monooxygenase activity"/>
    <property type="evidence" value="ECO:0007669"/>
    <property type="project" value="UniProtKB-KW"/>
</dbReference>
<comment type="cofactor">
    <cofactor evidence="1">
        <name>FAD</name>
        <dbReference type="ChEBI" id="CHEBI:57692"/>
    </cofactor>
</comment>
<dbReference type="InterPro" id="IPR050775">
    <property type="entry name" value="FAD-binding_Monooxygenases"/>
</dbReference>
<gene>
    <name evidence="9" type="ORF">CERZMDRAFT_37343</name>
</gene>
<dbReference type="AlphaFoldDB" id="A0A6A6FL60"/>
<evidence type="ECO:0000313" key="10">
    <source>
        <dbReference type="Proteomes" id="UP000799539"/>
    </source>
</evidence>
<dbReference type="InterPro" id="IPR023753">
    <property type="entry name" value="FAD/NAD-binding_dom"/>
</dbReference>
<evidence type="ECO:0000256" key="3">
    <source>
        <dbReference type="ARBA" id="ARBA00022630"/>
    </source>
</evidence>
<keyword evidence="6" id="KW-0560">Oxidoreductase</keyword>
<proteinExistence type="inferred from homology"/>
<reference evidence="9" key="1">
    <citation type="journal article" date="2020" name="Stud. Mycol.">
        <title>101 Dothideomycetes genomes: a test case for predicting lifestyles and emergence of pathogens.</title>
        <authorList>
            <person name="Haridas S."/>
            <person name="Albert R."/>
            <person name="Binder M."/>
            <person name="Bloem J."/>
            <person name="Labutti K."/>
            <person name="Salamov A."/>
            <person name="Andreopoulos B."/>
            <person name="Baker S."/>
            <person name="Barry K."/>
            <person name="Bills G."/>
            <person name="Bluhm B."/>
            <person name="Cannon C."/>
            <person name="Castanera R."/>
            <person name="Culley D."/>
            <person name="Daum C."/>
            <person name="Ezra D."/>
            <person name="Gonzalez J."/>
            <person name="Henrissat B."/>
            <person name="Kuo A."/>
            <person name="Liang C."/>
            <person name="Lipzen A."/>
            <person name="Lutzoni F."/>
            <person name="Magnuson J."/>
            <person name="Mondo S."/>
            <person name="Nolan M."/>
            <person name="Ohm R."/>
            <person name="Pangilinan J."/>
            <person name="Park H.-J."/>
            <person name="Ramirez L."/>
            <person name="Alfaro M."/>
            <person name="Sun H."/>
            <person name="Tritt A."/>
            <person name="Yoshinaga Y."/>
            <person name="Zwiers L.-H."/>
            <person name="Turgeon B."/>
            <person name="Goodwin S."/>
            <person name="Spatafora J."/>
            <person name="Crous P."/>
            <person name="Grigoriev I."/>
        </authorList>
    </citation>
    <scope>NUCLEOTIDE SEQUENCE</scope>
    <source>
        <strain evidence="9">SCOH1-5</strain>
    </source>
</reference>
<comment type="similarity">
    <text evidence="2">Belongs to the FAD-binding monooxygenase family.</text>
</comment>
<dbReference type="Pfam" id="PF07992">
    <property type="entry name" value="Pyr_redox_2"/>
    <property type="match status" value="1"/>
</dbReference>
<feature type="domain" description="FAD/NAD(P)-binding" evidence="8">
    <location>
        <begin position="16"/>
        <end position="230"/>
    </location>
</feature>
<dbReference type="PANTHER" id="PTHR43098:SF3">
    <property type="entry name" value="L-ORNITHINE N(5)-MONOOXYGENASE-RELATED"/>
    <property type="match status" value="1"/>
</dbReference>
<evidence type="ECO:0000313" key="9">
    <source>
        <dbReference type="EMBL" id="KAF2214185.1"/>
    </source>
</evidence>
<dbReference type="EMBL" id="ML992668">
    <property type="protein sequence ID" value="KAF2214185.1"/>
    <property type="molecule type" value="Genomic_DNA"/>
</dbReference>
<protein>
    <recommendedName>
        <fullName evidence="8">FAD/NAD(P)-binding domain-containing protein</fullName>
    </recommendedName>
</protein>